<sequence>MSRMLKNILYIGNKLSSPKSNVSSISTLGPLLEQEHYRVYYASAKVNKLARLFDMVKQVVLLRHRVDVVLIDTYSTWNFYYALVVSQLCRLFGLRYILSLNGGNLPYRLQKFPKWSNLLFKPAYRMVSPSLYLKTQFKQYGYPEVTYIPNNLLLAQYPFQEKTYHTVKLLWVRSFSKIYNPSMAVRVLKQLLDDGVAASLCMVGPDTGDGSLQDTKALAELLGVRVTFTGKLSKPEWIALAQDHNMFINTTNFDNAPVSVLEAMALGLAVVSTNVGGMPYLITHGQEGVLVPPEAPEAMANAIKTLATQTVKTKAMAVSARKKVERFDWPVVKTQWFALLQ</sequence>
<dbReference type="STRING" id="1197477.IA57_09890"/>
<dbReference type="SUPFAM" id="SSF53756">
    <property type="entry name" value="UDP-Glycosyltransferase/glycogen phosphorylase"/>
    <property type="match status" value="1"/>
</dbReference>
<keyword evidence="3" id="KW-1185">Reference proteome</keyword>
<accession>A0A084TJY3</accession>
<proteinExistence type="predicted"/>
<dbReference type="Gene3D" id="3.40.50.2000">
    <property type="entry name" value="Glycogen Phosphorylase B"/>
    <property type="match status" value="2"/>
</dbReference>
<comment type="caution">
    <text evidence="2">The sequence shown here is derived from an EMBL/GenBank/DDBJ whole genome shotgun (WGS) entry which is preliminary data.</text>
</comment>
<dbReference type="PANTHER" id="PTHR45947">
    <property type="entry name" value="SULFOQUINOVOSYL TRANSFERASE SQD2"/>
    <property type="match status" value="1"/>
</dbReference>
<dbReference type="InterPro" id="IPR050194">
    <property type="entry name" value="Glycosyltransferase_grp1"/>
</dbReference>
<keyword evidence="2" id="KW-0808">Transferase</keyword>
<dbReference type="EMBL" id="JPFK01000007">
    <property type="protein sequence ID" value="KFB01019.1"/>
    <property type="molecule type" value="Genomic_DNA"/>
</dbReference>
<reference evidence="2 3" key="1">
    <citation type="journal article" date="2014" name="Genome Announc.">
        <title>Draft Genome Sequence of the Algicidal Bacterium Mangrovimonas yunxiaonensis Strain LY01.</title>
        <authorList>
            <person name="Li Y."/>
            <person name="Zhu H."/>
            <person name="Li C."/>
            <person name="Zhang H."/>
            <person name="Chen Z."/>
            <person name="Zheng W."/>
            <person name="Xu H."/>
            <person name="Zheng T."/>
        </authorList>
    </citation>
    <scope>NUCLEOTIDE SEQUENCE [LARGE SCALE GENOMIC DNA]</scope>
    <source>
        <strain evidence="2 3">LY01</strain>
    </source>
</reference>
<dbReference type="Proteomes" id="UP000028521">
    <property type="component" value="Unassembled WGS sequence"/>
</dbReference>
<evidence type="ECO:0000313" key="2">
    <source>
        <dbReference type="EMBL" id="KFB01019.1"/>
    </source>
</evidence>
<evidence type="ECO:0000313" key="3">
    <source>
        <dbReference type="Proteomes" id="UP000028521"/>
    </source>
</evidence>
<dbReference type="InterPro" id="IPR001296">
    <property type="entry name" value="Glyco_trans_1"/>
</dbReference>
<dbReference type="CDD" id="cd03801">
    <property type="entry name" value="GT4_PimA-like"/>
    <property type="match status" value="1"/>
</dbReference>
<dbReference type="eggNOG" id="COG0438">
    <property type="taxonomic scope" value="Bacteria"/>
</dbReference>
<dbReference type="Pfam" id="PF00534">
    <property type="entry name" value="Glycos_transf_1"/>
    <property type="match status" value="1"/>
</dbReference>
<dbReference type="AlphaFoldDB" id="A0A084TJY3"/>
<feature type="domain" description="Glycosyl transferase family 1" evidence="1">
    <location>
        <begin position="168"/>
        <end position="322"/>
    </location>
</feature>
<dbReference type="GO" id="GO:0016757">
    <property type="term" value="F:glycosyltransferase activity"/>
    <property type="evidence" value="ECO:0007669"/>
    <property type="project" value="TreeGrafter"/>
</dbReference>
<name>A0A084TJY3_9FLAO</name>
<protein>
    <submittedName>
        <fullName evidence="2">Glycosyl transferase family 1</fullName>
    </submittedName>
</protein>
<dbReference type="PANTHER" id="PTHR45947:SF3">
    <property type="entry name" value="SULFOQUINOVOSYL TRANSFERASE SQD2"/>
    <property type="match status" value="1"/>
</dbReference>
<gene>
    <name evidence="2" type="ORF">IA57_09890</name>
</gene>
<organism evidence="2 3">
    <name type="scientific">Mangrovimonas yunxiaonensis</name>
    <dbReference type="NCBI Taxonomy" id="1197477"/>
    <lineage>
        <taxon>Bacteria</taxon>
        <taxon>Pseudomonadati</taxon>
        <taxon>Bacteroidota</taxon>
        <taxon>Flavobacteriia</taxon>
        <taxon>Flavobacteriales</taxon>
        <taxon>Flavobacteriaceae</taxon>
        <taxon>Mangrovimonas</taxon>
    </lineage>
</organism>
<evidence type="ECO:0000259" key="1">
    <source>
        <dbReference type="Pfam" id="PF00534"/>
    </source>
</evidence>
<reference evidence="3" key="2">
    <citation type="submission" date="2014-07" db="EMBL/GenBank/DDBJ databases">
        <title>Genome sequence of Mangrovimonas yunxiaonensis.</title>
        <authorList>
            <person name="Li Y."/>
            <person name="Zheng T."/>
        </authorList>
    </citation>
    <scope>NUCLEOTIDE SEQUENCE [LARGE SCALE GENOMIC DNA]</scope>
    <source>
        <strain evidence="3">LY01</strain>
    </source>
</reference>